<comment type="caution">
    <text evidence="1">The sequence shown here is derived from an EMBL/GenBank/DDBJ whole genome shotgun (WGS) entry which is preliminary data.</text>
</comment>
<organism evidence="1 2">
    <name type="scientific">Mycobacteroides abscessus subsp. bolletii 1513</name>
    <dbReference type="NCBI Taxonomy" id="1299321"/>
    <lineage>
        <taxon>Bacteria</taxon>
        <taxon>Bacillati</taxon>
        <taxon>Actinomycetota</taxon>
        <taxon>Actinomycetes</taxon>
        <taxon>Mycobacteriales</taxon>
        <taxon>Mycobacteriaceae</taxon>
        <taxon>Mycobacteroides</taxon>
        <taxon>Mycobacteroides abscessus</taxon>
    </lineage>
</organism>
<protein>
    <submittedName>
        <fullName evidence="1">Putative DNA polymerase III epsilon subunit domain protein</fullName>
    </submittedName>
</protein>
<dbReference type="Proteomes" id="UP000023351">
    <property type="component" value="Unassembled WGS sequence"/>
</dbReference>
<dbReference type="AlphaFoldDB" id="X8DUM8"/>
<accession>X8DUM8</accession>
<reference evidence="1 2" key="1">
    <citation type="submission" date="2013-12" db="EMBL/GenBank/DDBJ databases">
        <authorList>
            <person name="Zelazny A."/>
            <person name="Olivier K."/>
            <person name="Holland S."/>
            <person name="Lenaerts A."/>
            <person name="Ordway D."/>
            <person name="DeGroote M.A."/>
            <person name="Parker T."/>
            <person name="Sizemore C."/>
            <person name="Tallon L.J."/>
            <person name="Sadzewicz L.K."/>
            <person name="Sengamalay N."/>
            <person name="Fraser C.M."/>
            <person name="Hine E."/>
            <person name="Shefchek K.A."/>
            <person name="Das S.P."/>
            <person name="Tettelin H."/>
        </authorList>
    </citation>
    <scope>NUCLEOTIDE SEQUENCE [LARGE SCALE GENOMIC DNA]</scope>
    <source>
        <strain evidence="1 2">1513</strain>
    </source>
</reference>
<proteinExistence type="predicted"/>
<gene>
    <name evidence="1" type="ORF">I540_1944</name>
</gene>
<sequence length="118" mass="12080">MVRHGQLAGAAVARRGVPPMPVVAAASASAQVVLPTPEPFSGAAPEETGLITRWLAEPGVRIVSSTDGYAEATGCAASLRNWAAAARSARMATALHQDDRGMAELTRVAPPARPRVAG</sequence>
<dbReference type="EMBL" id="JAOJ01000002">
    <property type="protein sequence ID" value="EUA71245.1"/>
    <property type="molecule type" value="Genomic_DNA"/>
</dbReference>
<evidence type="ECO:0000313" key="2">
    <source>
        <dbReference type="Proteomes" id="UP000023351"/>
    </source>
</evidence>
<name>X8DUM8_9MYCO</name>
<evidence type="ECO:0000313" key="1">
    <source>
        <dbReference type="EMBL" id="EUA71245.1"/>
    </source>
</evidence>
<dbReference type="PATRIC" id="fig|1299321.3.peg.1873"/>